<evidence type="ECO:0000313" key="3">
    <source>
        <dbReference type="Proteomes" id="UP000597341"/>
    </source>
</evidence>
<comment type="caution">
    <text evidence="2">The sequence shown here is derived from an EMBL/GenBank/DDBJ whole genome shotgun (WGS) entry which is preliminary data.</text>
</comment>
<reference evidence="3" key="1">
    <citation type="journal article" date="2019" name="Int. J. Syst. Evol. Microbiol.">
        <title>The Global Catalogue of Microorganisms (GCM) 10K type strain sequencing project: providing services to taxonomists for standard genome sequencing and annotation.</title>
        <authorList>
            <consortium name="The Broad Institute Genomics Platform"/>
            <consortium name="The Broad Institute Genome Sequencing Center for Infectious Disease"/>
            <person name="Wu L."/>
            <person name="Ma J."/>
        </authorList>
    </citation>
    <scope>NUCLEOTIDE SEQUENCE [LARGE SCALE GENOMIC DNA]</scope>
    <source>
        <strain evidence="3">CGMCC 1.12791</strain>
    </source>
</reference>
<protein>
    <recommendedName>
        <fullName evidence="4">ABC-2 family transporter protein</fullName>
    </recommendedName>
</protein>
<keyword evidence="1" id="KW-0812">Transmembrane</keyword>
<evidence type="ECO:0000256" key="1">
    <source>
        <dbReference type="SAM" id="Phobius"/>
    </source>
</evidence>
<feature type="transmembrane region" description="Helical" evidence="1">
    <location>
        <begin position="113"/>
        <end position="134"/>
    </location>
</feature>
<dbReference type="EMBL" id="BNAD01000021">
    <property type="protein sequence ID" value="GHE19274.1"/>
    <property type="molecule type" value="Genomic_DNA"/>
</dbReference>
<evidence type="ECO:0000313" key="2">
    <source>
        <dbReference type="EMBL" id="GHE19274.1"/>
    </source>
</evidence>
<keyword evidence="1" id="KW-1133">Transmembrane helix</keyword>
<proteinExistence type="predicted"/>
<evidence type="ECO:0008006" key="4">
    <source>
        <dbReference type="Google" id="ProtNLM"/>
    </source>
</evidence>
<name>A0ABQ3HT00_9ACTN</name>
<organism evidence="2 3">
    <name type="scientific">Nocardioides flavus</name>
    <name type="common">ex Wang et al. 2016</name>
    <dbReference type="NCBI Taxonomy" id="2058780"/>
    <lineage>
        <taxon>Bacteria</taxon>
        <taxon>Bacillati</taxon>
        <taxon>Actinomycetota</taxon>
        <taxon>Actinomycetes</taxon>
        <taxon>Propionibacteriales</taxon>
        <taxon>Nocardioidaceae</taxon>
        <taxon>Nocardioides</taxon>
    </lineage>
</organism>
<dbReference type="RefSeq" id="WP_191281139.1">
    <property type="nucleotide sequence ID" value="NZ_BNAD01000021.1"/>
</dbReference>
<keyword evidence="3" id="KW-1185">Reference proteome</keyword>
<feature type="transmembrane region" description="Helical" evidence="1">
    <location>
        <begin position="16"/>
        <end position="37"/>
    </location>
</feature>
<feature type="transmembrane region" description="Helical" evidence="1">
    <location>
        <begin position="233"/>
        <end position="252"/>
    </location>
</feature>
<gene>
    <name evidence="2" type="ORF">GCM10011376_38840</name>
</gene>
<keyword evidence="1" id="KW-0472">Membrane</keyword>
<accession>A0ABQ3HT00</accession>
<feature type="transmembrane region" description="Helical" evidence="1">
    <location>
        <begin position="258"/>
        <end position="275"/>
    </location>
</feature>
<feature type="transmembrane region" description="Helical" evidence="1">
    <location>
        <begin position="155"/>
        <end position="186"/>
    </location>
</feature>
<dbReference type="Proteomes" id="UP000597341">
    <property type="component" value="Unassembled WGS sequence"/>
</dbReference>
<sequence>MRLLRVELTRLRWRRAVVVLLLACIAVPLVLLGGYAWETRPISDADIAEAREMAARDAAQPWVADEITACEAEPEMYLGPGAVASDCAEAMTPRWENYLYRSELELTALRTDVGAAAITILTGLLMLIGTTYAGHDWNTGSMSNQLLFEPRRRRLWIAKGAAVLLTGVVVGAAVLALFWGGAALLASSRDIAAGPGVWSTIWETQARGVLAIGLAGLLGYALTMLFRSTVATLSLMFGVAIAGSLLVVAILGDDAVRWLLPTNFLAFVLGGFPYYDPSACVQAPDGSVTGSCERVLSAVGGGTVLGVVVVAAVALSMWATQRRDVP</sequence>
<feature type="transmembrane region" description="Helical" evidence="1">
    <location>
        <begin position="295"/>
        <end position="319"/>
    </location>
</feature>